<evidence type="ECO:0000313" key="2">
    <source>
        <dbReference type="EMBL" id="GMA18801.1"/>
    </source>
</evidence>
<feature type="region of interest" description="Disordered" evidence="1">
    <location>
        <begin position="67"/>
        <end position="88"/>
    </location>
</feature>
<protein>
    <submittedName>
        <fullName evidence="2">Uncharacterized protein</fullName>
    </submittedName>
</protein>
<keyword evidence="3" id="KW-1185">Reference proteome</keyword>
<sequence length="88" mass="8899">MQQGRLAAAARTHDGDGLTGGEREVYATEGGDPVGPTRAVGLDEITGHQALLVGTLVRTLVGTGRRGVLHGSTVSTAGVRPDPPDVAT</sequence>
<proteinExistence type="predicted"/>
<gene>
    <name evidence="2" type="ORF">GCM10025862_08220</name>
</gene>
<reference evidence="3" key="1">
    <citation type="journal article" date="2019" name="Int. J. Syst. Evol. Microbiol.">
        <title>The Global Catalogue of Microorganisms (GCM) 10K type strain sequencing project: providing services to taxonomists for standard genome sequencing and annotation.</title>
        <authorList>
            <consortium name="The Broad Institute Genomics Platform"/>
            <consortium name="The Broad Institute Genome Sequencing Center for Infectious Disease"/>
            <person name="Wu L."/>
            <person name="Ma J."/>
        </authorList>
    </citation>
    <scope>NUCLEOTIDE SEQUENCE [LARGE SCALE GENOMIC DNA]</scope>
    <source>
        <strain evidence="3">NBRC 105830</strain>
    </source>
</reference>
<dbReference type="EMBL" id="BSUJ01000001">
    <property type="protein sequence ID" value="GMA18801.1"/>
    <property type="molecule type" value="Genomic_DNA"/>
</dbReference>
<feature type="region of interest" description="Disordered" evidence="1">
    <location>
        <begin position="1"/>
        <end position="37"/>
    </location>
</feature>
<name>A0ABQ6HK14_9MICO</name>
<evidence type="ECO:0000313" key="3">
    <source>
        <dbReference type="Proteomes" id="UP001157109"/>
    </source>
</evidence>
<feature type="compositionally biased region" description="Basic and acidic residues" evidence="1">
    <location>
        <begin position="11"/>
        <end position="26"/>
    </location>
</feature>
<organism evidence="2 3">
    <name type="scientific">Arsenicicoccus piscis</name>
    <dbReference type="NCBI Taxonomy" id="673954"/>
    <lineage>
        <taxon>Bacteria</taxon>
        <taxon>Bacillati</taxon>
        <taxon>Actinomycetota</taxon>
        <taxon>Actinomycetes</taxon>
        <taxon>Micrococcales</taxon>
        <taxon>Intrasporangiaceae</taxon>
        <taxon>Arsenicicoccus</taxon>
    </lineage>
</organism>
<evidence type="ECO:0000256" key="1">
    <source>
        <dbReference type="SAM" id="MobiDB-lite"/>
    </source>
</evidence>
<comment type="caution">
    <text evidence="2">The sequence shown here is derived from an EMBL/GenBank/DDBJ whole genome shotgun (WGS) entry which is preliminary data.</text>
</comment>
<dbReference type="Proteomes" id="UP001157109">
    <property type="component" value="Unassembled WGS sequence"/>
</dbReference>
<accession>A0ABQ6HK14</accession>